<evidence type="ECO:0000313" key="1">
    <source>
        <dbReference type="EMBL" id="GFR70708.1"/>
    </source>
</evidence>
<dbReference type="AlphaFoldDB" id="A0AAV4FBQ0"/>
<proteinExistence type="predicted"/>
<evidence type="ECO:0000313" key="2">
    <source>
        <dbReference type="Proteomes" id="UP000762676"/>
    </source>
</evidence>
<keyword evidence="2" id="KW-1185">Reference proteome</keyword>
<accession>A0AAV4FBQ0</accession>
<sequence length="69" mass="7560">MFPQQPAGVGSSRYLCHLRSFLGLGAVQQETEKPVANHTLACGKIGKPAYDHYHDTGGIAPENHTRSRR</sequence>
<reference evidence="1 2" key="1">
    <citation type="journal article" date="2021" name="Elife">
        <title>Chloroplast acquisition without the gene transfer in kleptoplastic sea slugs, Plakobranchus ocellatus.</title>
        <authorList>
            <person name="Maeda T."/>
            <person name="Takahashi S."/>
            <person name="Yoshida T."/>
            <person name="Shimamura S."/>
            <person name="Takaki Y."/>
            <person name="Nagai Y."/>
            <person name="Toyoda A."/>
            <person name="Suzuki Y."/>
            <person name="Arimoto A."/>
            <person name="Ishii H."/>
            <person name="Satoh N."/>
            <person name="Nishiyama T."/>
            <person name="Hasebe M."/>
            <person name="Maruyama T."/>
            <person name="Minagawa J."/>
            <person name="Obokata J."/>
            <person name="Shigenobu S."/>
        </authorList>
    </citation>
    <scope>NUCLEOTIDE SEQUENCE [LARGE SCALE GENOMIC DNA]</scope>
</reference>
<protein>
    <submittedName>
        <fullName evidence="1">Uncharacterized protein</fullName>
    </submittedName>
</protein>
<dbReference type="EMBL" id="BMAT01007760">
    <property type="protein sequence ID" value="GFR70708.1"/>
    <property type="molecule type" value="Genomic_DNA"/>
</dbReference>
<gene>
    <name evidence="1" type="ORF">ElyMa_003792200</name>
</gene>
<dbReference type="Proteomes" id="UP000762676">
    <property type="component" value="Unassembled WGS sequence"/>
</dbReference>
<comment type="caution">
    <text evidence="1">The sequence shown here is derived from an EMBL/GenBank/DDBJ whole genome shotgun (WGS) entry which is preliminary data.</text>
</comment>
<name>A0AAV4FBQ0_9GAST</name>
<organism evidence="1 2">
    <name type="scientific">Elysia marginata</name>
    <dbReference type="NCBI Taxonomy" id="1093978"/>
    <lineage>
        <taxon>Eukaryota</taxon>
        <taxon>Metazoa</taxon>
        <taxon>Spiralia</taxon>
        <taxon>Lophotrochozoa</taxon>
        <taxon>Mollusca</taxon>
        <taxon>Gastropoda</taxon>
        <taxon>Heterobranchia</taxon>
        <taxon>Euthyneura</taxon>
        <taxon>Panpulmonata</taxon>
        <taxon>Sacoglossa</taxon>
        <taxon>Placobranchoidea</taxon>
        <taxon>Plakobranchidae</taxon>
        <taxon>Elysia</taxon>
    </lineage>
</organism>